<dbReference type="GO" id="GO:0005737">
    <property type="term" value="C:cytoplasm"/>
    <property type="evidence" value="ECO:0007669"/>
    <property type="project" value="UniProtKB-SubCell"/>
</dbReference>
<dbReference type="SUPFAM" id="SSF50249">
    <property type="entry name" value="Nucleic acid-binding proteins"/>
    <property type="match status" value="1"/>
</dbReference>
<dbReference type="GO" id="GO:0003676">
    <property type="term" value="F:nucleic acid binding"/>
    <property type="evidence" value="ECO:0007669"/>
    <property type="project" value="InterPro"/>
</dbReference>
<organism evidence="4">
    <name type="scientific">marine sediment metagenome</name>
    <dbReference type="NCBI Taxonomy" id="412755"/>
    <lineage>
        <taxon>unclassified sequences</taxon>
        <taxon>metagenomes</taxon>
        <taxon>ecological metagenomes</taxon>
    </lineage>
</organism>
<evidence type="ECO:0000259" key="3">
    <source>
        <dbReference type="PROSITE" id="PS51857"/>
    </source>
</evidence>
<comment type="caution">
    <text evidence="4">The sequence shown here is derived from an EMBL/GenBank/DDBJ whole genome shotgun (WGS) entry which is preliminary data.</text>
</comment>
<dbReference type="InterPro" id="IPR012156">
    <property type="entry name" value="Cold_shock_CspA"/>
</dbReference>
<evidence type="ECO:0000313" key="4">
    <source>
        <dbReference type="EMBL" id="GAH45250.1"/>
    </source>
</evidence>
<dbReference type="EMBL" id="BARU01006116">
    <property type="protein sequence ID" value="GAH45250.1"/>
    <property type="molecule type" value="Genomic_DNA"/>
</dbReference>
<reference evidence="4" key="1">
    <citation type="journal article" date="2014" name="Front. Microbiol.">
        <title>High frequency of phylogenetically diverse reductive dehalogenase-homologous genes in deep subseafloor sedimentary metagenomes.</title>
        <authorList>
            <person name="Kawai M."/>
            <person name="Futagami T."/>
            <person name="Toyoda A."/>
            <person name="Takaki Y."/>
            <person name="Nishi S."/>
            <person name="Hori S."/>
            <person name="Arai W."/>
            <person name="Tsubouchi T."/>
            <person name="Morono Y."/>
            <person name="Uchiyama I."/>
            <person name="Ito T."/>
            <person name="Fujiyama A."/>
            <person name="Inagaki F."/>
            <person name="Takami H."/>
        </authorList>
    </citation>
    <scope>NUCLEOTIDE SEQUENCE</scope>
    <source>
        <strain evidence="4">Expedition CK06-06</strain>
    </source>
</reference>
<keyword evidence="2" id="KW-0963">Cytoplasm</keyword>
<accession>X1GK71</accession>
<evidence type="ECO:0000256" key="1">
    <source>
        <dbReference type="ARBA" id="ARBA00004496"/>
    </source>
</evidence>
<dbReference type="Pfam" id="PF00313">
    <property type="entry name" value="CSD"/>
    <property type="match status" value="1"/>
</dbReference>
<evidence type="ECO:0000256" key="2">
    <source>
        <dbReference type="ARBA" id="ARBA00022490"/>
    </source>
</evidence>
<dbReference type="AlphaFoldDB" id="X1GK71"/>
<feature type="domain" description="CSD" evidence="3">
    <location>
        <begin position="1"/>
        <end position="61"/>
    </location>
</feature>
<gene>
    <name evidence="4" type="ORF">S03H2_12014</name>
</gene>
<dbReference type="InterPro" id="IPR002059">
    <property type="entry name" value="CSP_DNA-bd"/>
</dbReference>
<protein>
    <recommendedName>
        <fullName evidence="3">CSD domain-containing protein</fullName>
    </recommendedName>
</protein>
<comment type="subcellular location">
    <subcellularLocation>
        <location evidence="1">Cytoplasm</location>
    </subcellularLocation>
</comment>
<dbReference type="InterPro" id="IPR012340">
    <property type="entry name" value="NA-bd_OB-fold"/>
</dbReference>
<name>X1GK71_9ZZZZ</name>
<sequence>MKGIVKYFSIKKHFGFIFARGKDYFVHAWDIKEKSKLKKGDRVSFKVEKASKDSRAIEVKKIT</sequence>
<dbReference type="PROSITE" id="PS51857">
    <property type="entry name" value="CSD_2"/>
    <property type="match status" value="1"/>
</dbReference>
<dbReference type="Gene3D" id="2.40.50.140">
    <property type="entry name" value="Nucleic acid-binding proteins"/>
    <property type="match status" value="1"/>
</dbReference>
<dbReference type="SMART" id="SM00357">
    <property type="entry name" value="CSP"/>
    <property type="match status" value="1"/>
</dbReference>
<proteinExistence type="predicted"/>
<dbReference type="PIRSF" id="PIRSF002599">
    <property type="entry name" value="Cold_shock_A"/>
    <property type="match status" value="1"/>
</dbReference>
<dbReference type="InterPro" id="IPR011129">
    <property type="entry name" value="CSD"/>
</dbReference>